<evidence type="ECO:0000313" key="2">
    <source>
        <dbReference type="Proteomes" id="UP000276133"/>
    </source>
</evidence>
<dbReference type="AlphaFoldDB" id="A0A3M7S7S7"/>
<dbReference type="EMBL" id="REGN01001907">
    <property type="protein sequence ID" value="RNA31705.1"/>
    <property type="molecule type" value="Genomic_DNA"/>
</dbReference>
<dbReference type="Proteomes" id="UP000276133">
    <property type="component" value="Unassembled WGS sequence"/>
</dbReference>
<protein>
    <submittedName>
        <fullName evidence="1">Uncharacterized protein</fullName>
    </submittedName>
</protein>
<accession>A0A3M7S7S7</accession>
<name>A0A3M7S7S7_BRAPC</name>
<gene>
    <name evidence="1" type="ORF">BpHYR1_004638</name>
</gene>
<sequence length="59" mass="7118">MLAEDLWRRTNNIFVNKDGKKINFYKVCQKKKILLSYLAISLEKKIFVKENIFTKSIFF</sequence>
<comment type="caution">
    <text evidence="1">The sequence shown here is derived from an EMBL/GenBank/DDBJ whole genome shotgun (WGS) entry which is preliminary data.</text>
</comment>
<reference evidence="1 2" key="1">
    <citation type="journal article" date="2018" name="Sci. Rep.">
        <title>Genomic signatures of local adaptation to the degree of environmental predictability in rotifers.</title>
        <authorList>
            <person name="Franch-Gras L."/>
            <person name="Hahn C."/>
            <person name="Garcia-Roger E.M."/>
            <person name="Carmona M.J."/>
            <person name="Serra M."/>
            <person name="Gomez A."/>
        </authorList>
    </citation>
    <scope>NUCLEOTIDE SEQUENCE [LARGE SCALE GENOMIC DNA]</scope>
    <source>
        <strain evidence="1">HYR1</strain>
    </source>
</reference>
<organism evidence="1 2">
    <name type="scientific">Brachionus plicatilis</name>
    <name type="common">Marine rotifer</name>
    <name type="synonym">Brachionus muelleri</name>
    <dbReference type="NCBI Taxonomy" id="10195"/>
    <lineage>
        <taxon>Eukaryota</taxon>
        <taxon>Metazoa</taxon>
        <taxon>Spiralia</taxon>
        <taxon>Gnathifera</taxon>
        <taxon>Rotifera</taxon>
        <taxon>Eurotatoria</taxon>
        <taxon>Monogononta</taxon>
        <taxon>Pseudotrocha</taxon>
        <taxon>Ploima</taxon>
        <taxon>Brachionidae</taxon>
        <taxon>Brachionus</taxon>
    </lineage>
</organism>
<proteinExistence type="predicted"/>
<keyword evidence="2" id="KW-1185">Reference proteome</keyword>
<evidence type="ECO:0000313" key="1">
    <source>
        <dbReference type="EMBL" id="RNA31705.1"/>
    </source>
</evidence>